<gene>
    <name evidence="1" type="ORF">PSI22_16710</name>
</gene>
<dbReference type="EMBL" id="JAQRFO010000044">
    <property type="protein sequence ID" value="MDC9623239.1"/>
    <property type="molecule type" value="Genomic_DNA"/>
</dbReference>
<accession>A0ABT5M6A4</accession>
<proteinExistence type="predicted"/>
<evidence type="ECO:0000313" key="1">
    <source>
        <dbReference type="EMBL" id="MDC9623239.1"/>
    </source>
</evidence>
<organism evidence="1 2">
    <name type="scientific">Xenorhabdus aichiensis</name>
    <dbReference type="NCBI Taxonomy" id="3025874"/>
    <lineage>
        <taxon>Bacteria</taxon>
        <taxon>Pseudomonadati</taxon>
        <taxon>Pseudomonadota</taxon>
        <taxon>Gammaproteobacteria</taxon>
        <taxon>Enterobacterales</taxon>
        <taxon>Morganellaceae</taxon>
        <taxon>Xenorhabdus</taxon>
    </lineage>
</organism>
<dbReference type="Proteomes" id="UP001214757">
    <property type="component" value="Unassembled WGS sequence"/>
</dbReference>
<keyword evidence="2" id="KW-1185">Reference proteome</keyword>
<protein>
    <submittedName>
        <fullName evidence="1">Uncharacterized protein</fullName>
    </submittedName>
</protein>
<dbReference type="RefSeq" id="WP_273580730.1">
    <property type="nucleotide sequence ID" value="NZ_JAQRFO010000044.1"/>
</dbReference>
<evidence type="ECO:0000313" key="2">
    <source>
        <dbReference type="Proteomes" id="UP001214757"/>
    </source>
</evidence>
<sequence>MSFLRRVSVTEREFNIIKNNRFVSVVNTLEKGLTEKQLKKVAQSYLFDHINLGYLFDDATFPATILFGDLILITMMGEEGLIDKSSPRITILVDEVYHFINRMSAPNEICINFYEYSLLDSSYFCYEDTDNGK</sequence>
<comment type="caution">
    <text evidence="1">The sequence shown here is derived from an EMBL/GenBank/DDBJ whole genome shotgun (WGS) entry which is preliminary data.</text>
</comment>
<name>A0ABT5M6A4_9GAMM</name>
<reference evidence="1 2" key="1">
    <citation type="submission" date="2023-02" db="EMBL/GenBank/DDBJ databases">
        <title>Entomopathogenic bacteria.</title>
        <authorList>
            <person name="Machado R.A."/>
        </authorList>
    </citation>
    <scope>NUCLEOTIDE SEQUENCE [LARGE SCALE GENOMIC DNA]</scope>
    <source>
        <strain evidence="1 2">XENO-7</strain>
    </source>
</reference>